<proteinExistence type="predicted"/>
<dbReference type="PANTHER" id="PTHR30037">
    <property type="entry name" value="DNA-3-METHYLADENINE GLYCOSYLASE 1"/>
    <property type="match status" value="1"/>
</dbReference>
<name>A0A381VMQ2_9ZZZZ</name>
<dbReference type="InterPro" id="IPR005019">
    <property type="entry name" value="Adenine_glyco"/>
</dbReference>
<gene>
    <name evidence="1" type="ORF">METZ01_LOCUS94444</name>
</gene>
<dbReference type="GO" id="GO:0006284">
    <property type="term" value="P:base-excision repair"/>
    <property type="evidence" value="ECO:0007669"/>
    <property type="project" value="InterPro"/>
</dbReference>
<dbReference type="Pfam" id="PF03352">
    <property type="entry name" value="Adenine_glyco"/>
    <property type="match status" value="1"/>
</dbReference>
<protein>
    <recommendedName>
        <fullName evidence="2">DNA-3-methyladenine glycosylase I</fullName>
    </recommendedName>
</protein>
<evidence type="ECO:0000313" key="1">
    <source>
        <dbReference type="EMBL" id="SVA41590.1"/>
    </source>
</evidence>
<dbReference type="InterPro" id="IPR052891">
    <property type="entry name" value="DNA-3mA_glycosylase"/>
</dbReference>
<evidence type="ECO:0008006" key="2">
    <source>
        <dbReference type="Google" id="ProtNLM"/>
    </source>
</evidence>
<accession>A0A381VMQ2</accession>
<reference evidence="1" key="1">
    <citation type="submission" date="2018-05" db="EMBL/GenBank/DDBJ databases">
        <authorList>
            <person name="Lanie J.A."/>
            <person name="Ng W.-L."/>
            <person name="Kazmierczak K.M."/>
            <person name="Andrzejewski T.M."/>
            <person name="Davidsen T.M."/>
            <person name="Wayne K.J."/>
            <person name="Tettelin H."/>
            <person name="Glass J.I."/>
            <person name="Rusch D."/>
            <person name="Podicherti R."/>
            <person name="Tsui H.-C.T."/>
            <person name="Winkler M.E."/>
        </authorList>
    </citation>
    <scope>NUCLEOTIDE SEQUENCE</scope>
</reference>
<dbReference type="InterPro" id="IPR011257">
    <property type="entry name" value="DNA_glycosylase"/>
</dbReference>
<organism evidence="1">
    <name type="scientific">marine metagenome</name>
    <dbReference type="NCBI Taxonomy" id="408172"/>
    <lineage>
        <taxon>unclassified sequences</taxon>
        <taxon>metagenomes</taxon>
        <taxon>ecological metagenomes</taxon>
    </lineage>
</organism>
<dbReference type="GO" id="GO:0008725">
    <property type="term" value="F:DNA-3-methyladenine glycosylase activity"/>
    <property type="evidence" value="ECO:0007669"/>
    <property type="project" value="InterPro"/>
</dbReference>
<dbReference type="PANTHER" id="PTHR30037:SF4">
    <property type="entry name" value="DNA-3-METHYLADENINE GLYCOSYLASE I"/>
    <property type="match status" value="1"/>
</dbReference>
<dbReference type="AlphaFoldDB" id="A0A381VMQ2"/>
<dbReference type="SUPFAM" id="SSF48150">
    <property type="entry name" value="DNA-glycosylase"/>
    <property type="match status" value="1"/>
</dbReference>
<sequence length="193" mass="22609">MSNPREGYCSWSNSSKKYQIYHDNEWGLSEYNDKKLWEMFVLEGFQAGLSWITILNKRENFREAFDNFDPKKISNYGLIDIERLLKNKGIVRSRIKINATINNSKLYNQIFSKNGSFSDFLWYFVDGKPIINHVKSLSDIQSQTELSIMISKEFKRLGFKFCGPTIMYAFMQAVGIVNDHITTCPRYFECQKG</sequence>
<dbReference type="Gene3D" id="1.10.340.30">
    <property type="entry name" value="Hypothetical protein, domain 2"/>
    <property type="match status" value="1"/>
</dbReference>
<dbReference type="EMBL" id="UINC01009267">
    <property type="protein sequence ID" value="SVA41590.1"/>
    <property type="molecule type" value="Genomic_DNA"/>
</dbReference>